<dbReference type="GO" id="GO:0005975">
    <property type="term" value="P:carbohydrate metabolic process"/>
    <property type="evidence" value="ECO:0007669"/>
    <property type="project" value="InterPro"/>
</dbReference>
<evidence type="ECO:0000313" key="5">
    <source>
        <dbReference type="Proteomes" id="UP000050421"/>
    </source>
</evidence>
<dbReference type="InterPro" id="IPR006047">
    <property type="entry name" value="GH13_cat_dom"/>
</dbReference>
<evidence type="ECO:0000259" key="3">
    <source>
        <dbReference type="SMART" id="SM00642"/>
    </source>
</evidence>
<dbReference type="SUPFAM" id="SSF51445">
    <property type="entry name" value="(Trans)glycosidases"/>
    <property type="match status" value="1"/>
</dbReference>
<organism evidence="4 5">
    <name type="scientific">Algoriphagus marincola HL-49</name>
    <dbReference type="NCBI Taxonomy" id="1305737"/>
    <lineage>
        <taxon>Bacteria</taxon>
        <taxon>Pseudomonadati</taxon>
        <taxon>Bacteroidota</taxon>
        <taxon>Cytophagia</taxon>
        <taxon>Cytophagales</taxon>
        <taxon>Cyclobacteriaceae</taxon>
        <taxon>Algoriphagus</taxon>
    </lineage>
</organism>
<keyword evidence="4" id="KW-0378">Hydrolase</keyword>
<dbReference type="GO" id="GO:0033942">
    <property type="term" value="F:4-alpha-D-(1-&gt;4)-alpha-D-glucanotrehalose trehalohydrolase activity"/>
    <property type="evidence" value="ECO:0007669"/>
    <property type="project" value="UniProtKB-EC"/>
</dbReference>
<accession>A0A0P8BZG6</accession>
<dbReference type="PATRIC" id="fig|1305737.6.peg.2397"/>
<dbReference type="OrthoDB" id="9761875at2"/>
<feature type="domain" description="Glycosyl hydrolase family 13 catalytic" evidence="3">
    <location>
        <begin position="387"/>
        <end position="741"/>
    </location>
</feature>
<evidence type="ECO:0000256" key="1">
    <source>
        <dbReference type="ARBA" id="ARBA00008061"/>
    </source>
</evidence>
<dbReference type="EMBL" id="LJXT01000048">
    <property type="protein sequence ID" value="KPQ15697.1"/>
    <property type="molecule type" value="Genomic_DNA"/>
</dbReference>
<dbReference type="InterPro" id="IPR017853">
    <property type="entry name" value="GH"/>
</dbReference>
<comment type="caution">
    <text evidence="4">The sequence shown here is derived from an EMBL/GenBank/DDBJ whole genome shotgun (WGS) entry which is preliminary data.</text>
</comment>
<feature type="signal peptide" evidence="2">
    <location>
        <begin position="1"/>
        <end position="22"/>
    </location>
</feature>
<proteinExistence type="inferred from homology"/>
<comment type="similarity">
    <text evidence="1">Belongs to the glycosyl hydrolase 13 family.</text>
</comment>
<dbReference type="Gene3D" id="2.60.40.10">
    <property type="entry name" value="Immunoglobulins"/>
    <property type="match status" value="1"/>
</dbReference>
<protein>
    <submittedName>
        <fullName evidence="4">Secreted malto-oligosyltrehalose trehalohydrolase</fullName>
        <ecNumber evidence="4">3.2.1.141</ecNumber>
    </submittedName>
</protein>
<dbReference type="Gene3D" id="3.20.20.80">
    <property type="entry name" value="Glycosidases"/>
    <property type="match status" value="1"/>
</dbReference>
<dbReference type="CDD" id="cd11350">
    <property type="entry name" value="AmyAc_4"/>
    <property type="match status" value="1"/>
</dbReference>
<dbReference type="AlphaFoldDB" id="A0A0P8BZG6"/>
<name>A0A0P8BZG6_9BACT</name>
<dbReference type="STRING" id="1305737.GCA_000526355_00426"/>
<dbReference type="Pfam" id="PF18962">
    <property type="entry name" value="Por_Secre_tail"/>
    <property type="match status" value="1"/>
</dbReference>
<dbReference type="eggNOG" id="COG0296">
    <property type="taxonomic scope" value="Bacteria"/>
</dbReference>
<sequence>MKPIKCVFIFFLFTLFWFPSLAQVTTDPSVPSASEKVKITYDASKGTTGLTNCNCDIYIHIGAVTEGPNSTTWSIVPFQWGTADPNAKMTKVEGEANLYTFELTPDDFFDNPNDLTIYRLGAVFRNAEGTLEGKTSSNGDFFIDLAQGFTVNITEPATNEVSLEIAESYTFKAETSATSDMSFELDGTEVAEAQSVNSLSYQFSATEAGTFTLTAKAVLGEETDSEAVTINVFAESEQAPLPQGTQLGINYISDTEVILALQAPGKRIAHVIGDFNDWKVLPDYQMKRTPDGEIFWLKISGLIPQQEYIFQYLVDASIRIGDPYADKISDPFLDQEIIDQGRYPGLKPYPSGKTEFQASFLQTAQTPYAWKNVNYEKIDSEELVIYELLVRDFDDRRTYKAVIERLDYLEELGVNAIQLMPIGEFEGNLSWGYNPSFFFAPDKFYGTKNDLKQLIDEAHGRGIMVILDMVLNHAFGQNPFVRLYNDGDYGAPTEDNPWLNRVAKHPFNVGYDFNHESPYTAAFVDSVNNYWLTEYKFDGFRFDLSKGFTQVNTGDNVDLWSQYDPSRIKIWKGIYDRIKANHPDAYVILEHLSANDEEKELADYGMMFWGNMNFDFREMAKGENKDFGWAYHGNRGWNDPNLVAYQESHDEERVMWESLNFGKTSPVNLRQLENAVNRNQLLTAFYFSVPGPKMLWQFGEFGYDEELNNDRLGIKPTRWEYLNDPQRIRLFKLYQEMIKLKKSHEAFNEPEKTTFNLSGGVKSIILEHPDMDVVIHGNFGLGTAGNVPLSFPSTGTWYNYFTGEELTITSTTVNFNLRASEFLLFTSEPLPKPEDGILQEDFVTSIPDEIIPEGQFNIYPNPTTGKLTVELPEGMNAANYRIIDMSGRVFVSGQSQDIRQKLEFDLGNIQNGIYIFEAFDTRRVLHQRFIKK</sequence>
<dbReference type="NCBIfam" id="TIGR04183">
    <property type="entry name" value="Por_Secre_tail"/>
    <property type="match status" value="1"/>
</dbReference>
<dbReference type="PANTHER" id="PTHR43002">
    <property type="entry name" value="GLYCOGEN DEBRANCHING ENZYME"/>
    <property type="match status" value="1"/>
</dbReference>
<feature type="chain" id="PRO_5006148653" evidence="2">
    <location>
        <begin position="23"/>
        <end position="932"/>
    </location>
</feature>
<evidence type="ECO:0000313" key="4">
    <source>
        <dbReference type="EMBL" id="KPQ15697.1"/>
    </source>
</evidence>
<dbReference type="SUPFAM" id="SSF81296">
    <property type="entry name" value="E set domains"/>
    <property type="match status" value="1"/>
</dbReference>
<reference evidence="4 5" key="1">
    <citation type="submission" date="2015-09" db="EMBL/GenBank/DDBJ databases">
        <title>Identification and resolution of microdiversity through metagenomic sequencing of parallel consortia.</title>
        <authorList>
            <person name="Nelson W.C."/>
            <person name="Romine M.F."/>
            <person name="Lindemann S.R."/>
        </authorList>
    </citation>
    <scope>NUCLEOTIDE SEQUENCE [LARGE SCALE GENOMIC DNA]</scope>
    <source>
        <strain evidence="4">HL-49</strain>
    </source>
</reference>
<dbReference type="EC" id="3.2.1.141" evidence="4"/>
<evidence type="ECO:0000256" key="2">
    <source>
        <dbReference type="SAM" id="SignalP"/>
    </source>
</evidence>
<dbReference type="Proteomes" id="UP000050421">
    <property type="component" value="Unassembled WGS sequence"/>
</dbReference>
<dbReference type="InterPro" id="IPR026444">
    <property type="entry name" value="Secre_tail"/>
</dbReference>
<keyword evidence="2" id="KW-0732">Signal</keyword>
<dbReference type="InterPro" id="IPR014756">
    <property type="entry name" value="Ig_E-set"/>
</dbReference>
<gene>
    <name evidence="4" type="ORF">HLUCCX10_08840</name>
</gene>
<dbReference type="SMART" id="SM00642">
    <property type="entry name" value="Aamy"/>
    <property type="match status" value="1"/>
</dbReference>
<dbReference type="InterPro" id="IPR013783">
    <property type="entry name" value="Ig-like_fold"/>
</dbReference>
<dbReference type="Pfam" id="PF00128">
    <property type="entry name" value="Alpha-amylase"/>
    <property type="match status" value="2"/>
</dbReference>
<keyword evidence="4" id="KW-0326">Glycosidase</keyword>